<dbReference type="InterPro" id="IPR000340">
    <property type="entry name" value="Dual-sp_phosphatase_cat-dom"/>
</dbReference>
<evidence type="ECO:0000313" key="6">
    <source>
        <dbReference type="EMBL" id="KAH9506968.1"/>
    </source>
</evidence>
<dbReference type="EMBL" id="ASGP02000005">
    <property type="protein sequence ID" value="KAH9506968.1"/>
    <property type="molecule type" value="Genomic_DNA"/>
</dbReference>
<keyword evidence="3" id="KW-0175">Coiled coil</keyword>
<comment type="similarity">
    <text evidence="1">Belongs to the protein-tyrosine phosphatase family. Non-receptor class dual specificity subfamily.</text>
</comment>
<sequence length="378" mass="44659">MEKIRIGEFDSFDEIIIMNSPSKIISQLYLGNIHHAKDISLLQELQIKNVLSVTNSHETKGLPKFHLYNIQNRHYEKCDNPTEDLLTIFIDCIQFINQAINVRHENIFIHCHMGVSRSVTIVMAYLLSKWHLSVQDTLLFVRTKRPLCNPNEGFIYQLNLFGRMNYRLDIRNKEFRQYLFYRTIFPFLSIDHLHQMIDRYFAIIQQYERQQQQQQQQMDLNIQQQQQQQWYRCRRCSMKLFQNIHLLESNLLLFQYRTTIRSLVRKSVQLRELSGGGGGGKNSVKLSDFDFTINKIVTKTNSKIIDCNRFLVEPLSWMIVTTIKDMDIDYQLQCPGCANHIGMWRIQSMPKILCKCQTHCECLCVIGIVIDRIAVIIQ</sequence>
<evidence type="ECO:0000256" key="1">
    <source>
        <dbReference type="ARBA" id="ARBA00008601"/>
    </source>
</evidence>
<feature type="active site" description="Phosphocysteine intermediate" evidence="2">
    <location>
        <position position="111"/>
    </location>
</feature>
<dbReference type="Proteomes" id="UP000790347">
    <property type="component" value="Unassembled WGS sequence"/>
</dbReference>
<feature type="coiled-coil region" evidence="3">
    <location>
        <begin position="197"/>
        <end position="228"/>
    </location>
</feature>
<dbReference type="PIRSF" id="PIRSF000941">
    <property type="entry name" value="DUSP12"/>
    <property type="match status" value="1"/>
</dbReference>
<evidence type="ECO:0000259" key="4">
    <source>
        <dbReference type="PROSITE" id="PS50054"/>
    </source>
</evidence>
<dbReference type="InterPro" id="IPR020422">
    <property type="entry name" value="TYR_PHOSPHATASE_DUAL_dom"/>
</dbReference>
<protein>
    <submittedName>
        <fullName evidence="6">Dual specificity phosphatase 12</fullName>
    </submittedName>
</protein>
<dbReference type="Gene3D" id="3.90.190.10">
    <property type="entry name" value="Protein tyrosine phosphatase superfamily"/>
    <property type="match status" value="1"/>
</dbReference>
<feature type="domain" description="Tyrosine-protein phosphatase" evidence="4">
    <location>
        <begin position="20"/>
        <end position="167"/>
    </location>
</feature>
<gene>
    <name evidence="6" type="primary">DUSP12_3</name>
    <name evidence="6" type="ORF">DERF_011673</name>
</gene>
<dbReference type="CDD" id="cd14498">
    <property type="entry name" value="DSP"/>
    <property type="match status" value="1"/>
</dbReference>
<dbReference type="GO" id="GO:0008138">
    <property type="term" value="F:protein tyrosine/serine/threonine phosphatase activity"/>
    <property type="evidence" value="ECO:0007669"/>
    <property type="project" value="InterPro"/>
</dbReference>
<evidence type="ECO:0000256" key="3">
    <source>
        <dbReference type="SAM" id="Coils"/>
    </source>
</evidence>
<dbReference type="SMART" id="SM00195">
    <property type="entry name" value="DSPc"/>
    <property type="match status" value="1"/>
</dbReference>
<feature type="domain" description="Tyrosine specific protein phosphatases" evidence="5">
    <location>
        <begin position="87"/>
        <end position="146"/>
    </location>
</feature>
<dbReference type="PROSITE" id="PS50056">
    <property type="entry name" value="TYR_PHOSPHATASE_2"/>
    <property type="match status" value="1"/>
</dbReference>
<name>A0A922HWJ6_DERFA</name>
<evidence type="ECO:0000259" key="5">
    <source>
        <dbReference type="PROSITE" id="PS50056"/>
    </source>
</evidence>
<evidence type="ECO:0000256" key="2">
    <source>
        <dbReference type="PIRSR" id="PIRSR000941-50"/>
    </source>
</evidence>
<dbReference type="InterPro" id="IPR016278">
    <property type="entry name" value="DUSP12"/>
</dbReference>
<reference evidence="6" key="1">
    <citation type="submission" date="2013-05" db="EMBL/GenBank/DDBJ databases">
        <authorList>
            <person name="Yim A.K.Y."/>
            <person name="Chan T.F."/>
            <person name="Ji K.M."/>
            <person name="Liu X.Y."/>
            <person name="Zhou J.W."/>
            <person name="Li R.Q."/>
            <person name="Yang K.Y."/>
            <person name="Li J."/>
            <person name="Li M."/>
            <person name="Law P.T.W."/>
            <person name="Wu Y.L."/>
            <person name="Cai Z.L."/>
            <person name="Qin H."/>
            <person name="Bao Y."/>
            <person name="Leung R.K.K."/>
            <person name="Ng P.K.S."/>
            <person name="Zou J."/>
            <person name="Zhong X.J."/>
            <person name="Ran P.X."/>
            <person name="Zhong N.S."/>
            <person name="Liu Z.G."/>
            <person name="Tsui S.K.W."/>
        </authorList>
    </citation>
    <scope>NUCLEOTIDE SEQUENCE</scope>
    <source>
        <strain evidence="6">Derf</strain>
        <tissue evidence="6">Whole organism</tissue>
    </source>
</reference>
<dbReference type="InterPro" id="IPR000387">
    <property type="entry name" value="Tyr_Pase_dom"/>
</dbReference>
<evidence type="ECO:0000313" key="7">
    <source>
        <dbReference type="Proteomes" id="UP000790347"/>
    </source>
</evidence>
<proteinExistence type="inferred from homology"/>
<dbReference type="PROSITE" id="PS50054">
    <property type="entry name" value="TYR_PHOSPHATASE_DUAL"/>
    <property type="match status" value="1"/>
</dbReference>
<dbReference type="Pfam" id="PF00782">
    <property type="entry name" value="DSPc"/>
    <property type="match status" value="1"/>
</dbReference>
<dbReference type="PANTHER" id="PTHR45848">
    <property type="entry name" value="DUAL SPECIFICITY PROTEIN PHOSPHATASE 12 FAMILY MEMBER"/>
    <property type="match status" value="1"/>
</dbReference>
<dbReference type="AlphaFoldDB" id="A0A922HWJ6"/>
<organism evidence="6 7">
    <name type="scientific">Dermatophagoides farinae</name>
    <name type="common">American house dust mite</name>
    <dbReference type="NCBI Taxonomy" id="6954"/>
    <lineage>
        <taxon>Eukaryota</taxon>
        <taxon>Metazoa</taxon>
        <taxon>Ecdysozoa</taxon>
        <taxon>Arthropoda</taxon>
        <taxon>Chelicerata</taxon>
        <taxon>Arachnida</taxon>
        <taxon>Acari</taxon>
        <taxon>Acariformes</taxon>
        <taxon>Sarcoptiformes</taxon>
        <taxon>Astigmata</taxon>
        <taxon>Psoroptidia</taxon>
        <taxon>Analgoidea</taxon>
        <taxon>Pyroglyphidae</taxon>
        <taxon>Dermatophagoidinae</taxon>
        <taxon>Dermatophagoides</taxon>
    </lineage>
</organism>
<dbReference type="SUPFAM" id="SSF52799">
    <property type="entry name" value="(Phosphotyrosine protein) phosphatases II"/>
    <property type="match status" value="1"/>
</dbReference>
<keyword evidence="7" id="KW-1185">Reference proteome</keyword>
<comment type="caution">
    <text evidence="6">The sequence shown here is derived from an EMBL/GenBank/DDBJ whole genome shotgun (WGS) entry which is preliminary data.</text>
</comment>
<accession>A0A922HWJ6</accession>
<reference evidence="6" key="2">
    <citation type="journal article" date="2022" name="Res Sq">
        <title>Comparative Genomics Reveals Insights into the Divergent Evolution of Astigmatic Mites and Household Pest Adaptations.</title>
        <authorList>
            <person name="Xiong Q."/>
            <person name="Wan A.T.-Y."/>
            <person name="Liu X.-Y."/>
            <person name="Fung C.S.-H."/>
            <person name="Xiao X."/>
            <person name="Malainual N."/>
            <person name="Hou J."/>
            <person name="Wang L."/>
            <person name="Wang M."/>
            <person name="Yang K."/>
            <person name="Cui Y."/>
            <person name="Leung E."/>
            <person name="Nong W."/>
            <person name="Shin S.-K."/>
            <person name="Au S."/>
            <person name="Jeong K.Y."/>
            <person name="Chew F.T."/>
            <person name="Hui J."/>
            <person name="Leung T.F."/>
            <person name="Tungtrongchitr A."/>
            <person name="Zhong N."/>
            <person name="Liu Z."/>
            <person name="Tsui S."/>
        </authorList>
    </citation>
    <scope>NUCLEOTIDE SEQUENCE</scope>
    <source>
        <strain evidence="6">Derf</strain>
        <tissue evidence="6">Whole organism</tissue>
    </source>
</reference>
<dbReference type="InterPro" id="IPR029021">
    <property type="entry name" value="Prot-tyrosine_phosphatase-like"/>
</dbReference>